<feature type="domain" description="N-terminal Ras-GEF" evidence="5">
    <location>
        <begin position="370"/>
        <end position="494"/>
    </location>
</feature>
<feature type="region of interest" description="Disordered" evidence="3">
    <location>
        <begin position="223"/>
        <end position="243"/>
    </location>
</feature>
<feature type="compositionally biased region" description="Basic residues" evidence="3">
    <location>
        <begin position="649"/>
        <end position="660"/>
    </location>
</feature>
<dbReference type="InterPro" id="IPR001895">
    <property type="entry name" value="RASGEF_cat_dom"/>
</dbReference>
<feature type="region of interest" description="Disordered" evidence="3">
    <location>
        <begin position="620"/>
        <end position="680"/>
    </location>
</feature>
<feature type="region of interest" description="Disordered" evidence="3">
    <location>
        <begin position="757"/>
        <end position="802"/>
    </location>
</feature>
<dbReference type="SMART" id="SM00229">
    <property type="entry name" value="RasGEFN"/>
    <property type="match status" value="1"/>
</dbReference>
<feature type="compositionally biased region" description="Basic and acidic residues" evidence="3">
    <location>
        <begin position="632"/>
        <end position="648"/>
    </location>
</feature>
<keyword evidence="7" id="KW-1185">Reference proteome</keyword>
<feature type="compositionally biased region" description="Basic and acidic residues" evidence="3">
    <location>
        <begin position="892"/>
        <end position="902"/>
    </location>
</feature>
<feature type="compositionally biased region" description="Basic and acidic residues" evidence="3">
    <location>
        <begin position="1188"/>
        <end position="1210"/>
    </location>
</feature>
<dbReference type="Pfam" id="PF00618">
    <property type="entry name" value="RasGEF_N"/>
    <property type="match status" value="1"/>
</dbReference>
<dbReference type="OrthoDB" id="10254377at2759"/>
<sequence>MRFQWLHVDVERRGTSRRRLEKKQQQHKDDAKNVKPPAKMQRQKTSDAVPQGVTWSENIIQRAFGLNGASGGDVGDTDDTRGHKRAETAPTVVGKHSEDSSEQHTHGHSRNFTVGNVGAGGKLYLKPTRVLPNFTYAPATPPATADGSVSMYSQGPLLRESNASGTWTPRVARGRSAAMGQLIGAPPLSLANNTNRPFATRSHSCSTADDHLRTTLYDANEFNLPQDDDEIPSRRRRSGSAAELPRHELDVHIPHYRLGTPHFSERGTAYLHYSIATNSTVPSSVLSRAEYDKLFPIPPGRGVSFYSHLSQAEMPPFLRASGHYSPNGTPFSRTPVQSATPSMAAAIAPELFHKLEANLHDPSVVHYHPTSGRIVAATPARLIAQITSPQFLDYELLADFFLTFRCFMSSQDVLEFLFARMRWAFLYGTDGGRIARVRTFVALRHWILNYFQDDFFPDALFRQNFCDLVNHLAICLRQRPDKGGGDINIIGELKKCWRRTCALYWPNHPDAHVTSPDKDIVAGGVPDPSVPAAPSALSLPLSFRRTTARASIFEIEQIQLPEEPKTVNWGNLTKVETNERSGRSTVTTRTASLPVSAISEQSLEVLSCSIPFLFRNLRPSARSRTKPSAAPRHVEIKEEKAGEQETSKKPKRPTHGHKRSGSFSDALRDKRTPLSSPRTDAIELKDLPSYAITGGLVRGLVLTPAPAKVDNNIPVTPGPPGPDLTEARLQGHNKGYFEAGQSMAVKKFVGEVKRALSSRKAGSESPARSDGSGSAGGSRSTVRGRVRVATKPQPDWQQLPGPDRLDVLGLTVENTFQDSLDLAHQERAQRERALTEDKLSERSHEGLRTPPREAEDEENLDDKAAQERYYGGKALPQPPRAETPRPTTARKMTSDSAKKRSESVEVMDFGRYNSQLNSQVTTRSRSIVIVDATGAPQIPFMAGGLGGHSFSSASTDMMPIPLFRDKHDQPPVPPVPNHFTKDYAGVGAAAAAASNAYESRWASSIDDGRTSDQRMHDLLTAPNAWDMDYGSKASSQKSGDTKPRKSSSVYNAARFQMSPLPQQLRRVPGGDLKHAHHVKSLEMAFRPQSAGTNSTNSRSYMRSRWLSMTSDGDILPPELAPEVRRSVSLLDTPSSAQILRASFEEEAKRLKGIPDDINTEGGIEDALLKLEGKIPSPATSANNSTASLEKRPTPTDDPMKRDDTSEKHETPVVVETPERYSTPVGASTTSDSVDEDEHTPTKAHALKPSPLQSHPSTSPLQSHPVASPLQSHPFVSPLRSNPVASPLQSHPLKPPPRLKETPSGDVKMTYVPYFGQESASGNTSGDSPTVTETQGASIYHLSESGIQSMSSQTEYPLPSFPSEWPSDALASSTSVLPPEPRLSRYSLPDPYDRMDTPESFPYERKPESIAQSMSDGRYPSFRPGPWNTTGDHTSFLLDDNQTLSDISTEIAASEYGDPGVRSFYYDDDEPMPPIRPFAPPTSPSTNGGTAASPDKRHLLPRLLPRDSDTPLKETIGAPMLVPQPANQPFPRRPPGQSGTLKAHRRSEAESPTFPAHMPFVLAYESEVIAEQLTIIEKDALDEVDWKDLVSLNWQQSAPHVTNWVDYVSNDQSLEANGIDIVIARFNLVVKWCISEIVLTDVPSERARTITKYIHIASHCHRLHNFASLYQITLALLSPELARLSRTWSLVALREKQMLENLEQLCRPLRNFYTLRAEMETAMPHNGIIPFIGLYTHDLMFNALKSARIDAPAGGKEPLVNFERYQTAATIVKNLLRLIEASAKYDFRPEPEALSRCLWIAALEDDDIARRSKSLEQI</sequence>
<accession>A0A9Q8PFN5</accession>
<feature type="region of interest" description="Disordered" evidence="3">
    <location>
        <begin position="1366"/>
        <end position="1403"/>
    </location>
</feature>
<dbReference type="InterPro" id="IPR008937">
    <property type="entry name" value="Ras-like_GEF"/>
</dbReference>
<dbReference type="PANTHER" id="PTHR23113:SF363">
    <property type="entry name" value="PROTEIN SON OF SEVENLESS"/>
    <property type="match status" value="1"/>
</dbReference>
<dbReference type="InterPro" id="IPR036964">
    <property type="entry name" value="RASGEF_cat_dom_sf"/>
</dbReference>
<dbReference type="PROSITE" id="PS50009">
    <property type="entry name" value="RASGEF_CAT"/>
    <property type="match status" value="1"/>
</dbReference>
<dbReference type="Proteomes" id="UP000756132">
    <property type="component" value="Chromosome 9"/>
</dbReference>
<feature type="region of interest" description="Disordered" evidence="3">
    <location>
        <begin position="827"/>
        <end position="902"/>
    </location>
</feature>
<dbReference type="InterPro" id="IPR000651">
    <property type="entry name" value="Ras-like_Gua-exchang_fac_N"/>
</dbReference>
<feature type="region of interest" description="Disordered" evidence="3">
    <location>
        <begin position="1467"/>
        <end position="1550"/>
    </location>
</feature>
<evidence type="ECO:0000313" key="7">
    <source>
        <dbReference type="Proteomes" id="UP000756132"/>
    </source>
</evidence>
<dbReference type="Pfam" id="PF00617">
    <property type="entry name" value="RasGEF"/>
    <property type="match status" value="1"/>
</dbReference>
<dbReference type="GeneID" id="71989211"/>
<evidence type="ECO:0000256" key="1">
    <source>
        <dbReference type="ARBA" id="ARBA00022658"/>
    </source>
</evidence>
<feature type="region of interest" description="Disordered" evidence="3">
    <location>
        <begin position="1026"/>
        <end position="1048"/>
    </location>
</feature>
<feature type="compositionally biased region" description="Basic and acidic residues" evidence="3">
    <location>
        <begin position="78"/>
        <end position="87"/>
    </location>
</feature>
<feature type="compositionally biased region" description="Basic and acidic residues" evidence="3">
    <location>
        <begin position="827"/>
        <end position="853"/>
    </location>
</feature>
<feature type="compositionally biased region" description="Polar residues" evidence="3">
    <location>
        <begin position="1317"/>
        <end position="1331"/>
    </location>
</feature>
<dbReference type="InterPro" id="IPR023578">
    <property type="entry name" value="Ras_GEF_dom_sf"/>
</dbReference>
<feature type="domain" description="Ras-GEF" evidence="4">
    <location>
        <begin position="1564"/>
        <end position="1817"/>
    </location>
</feature>
<evidence type="ECO:0000256" key="3">
    <source>
        <dbReference type="SAM" id="MobiDB-lite"/>
    </source>
</evidence>
<proteinExistence type="predicted"/>
<reference evidence="6" key="2">
    <citation type="journal article" date="2022" name="Microb. Genom.">
        <title>A chromosome-scale genome assembly of the tomato pathogen Cladosporium fulvum reveals a compartmentalized genome architecture and the presence of a dispensable chromosome.</title>
        <authorList>
            <person name="Zaccaron A.Z."/>
            <person name="Chen L.H."/>
            <person name="Samaras A."/>
            <person name="Stergiopoulos I."/>
        </authorList>
    </citation>
    <scope>NUCLEOTIDE SEQUENCE</scope>
    <source>
        <strain evidence="6">Race5_Kim</strain>
    </source>
</reference>
<feature type="compositionally biased region" description="Basic and acidic residues" evidence="3">
    <location>
        <begin position="1493"/>
        <end position="1511"/>
    </location>
</feature>
<feature type="compositionally biased region" description="Low complexity" evidence="3">
    <location>
        <begin position="768"/>
        <end position="781"/>
    </location>
</feature>
<dbReference type="Gene3D" id="1.10.840.10">
    <property type="entry name" value="Ras guanine-nucleotide exchange factors catalytic domain"/>
    <property type="match status" value="1"/>
</dbReference>
<feature type="region of interest" description="Disordered" evidence="3">
    <location>
        <begin position="1174"/>
        <end position="1331"/>
    </location>
</feature>
<dbReference type="Gene3D" id="1.20.870.10">
    <property type="entry name" value="Son of sevenless (SoS) protein Chain: S domain 1"/>
    <property type="match status" value="1"/>
</dbReference>
<evidence type="ECO:0000313" key="6">
    <source>
        <dbReference type="EMBL" id="UJO21600.1"/>
    </source>
</evidence>
<feature type="compositionally biased region" description="Basic and acidic residues" evidence="3">
    <location>
        <begin position="22"/>
        <end position="33"/>
    </location>
</feature>
<reference evidence="6" key="1">
    <citation type="submission" date="2021-12" db="EMBL/GenBank/DDBJ databases">
        <authorList>
            <person name="Zaccaron A."/>
            <person name="Stergiopoulos I."/>
        </authorList>
    </citation>
    <scope>NUCLEOTIDE SEQUENCE</scope>
    <source>
        <strain evidence="6">Race5_Kim</strain>
    </source>
</reference>
<dbReference type="EMBL" id="CP090171">
    <property type="protein sequence ID" value="UJO21600.1"/>
    <property type="molecule type" value="Genomic_DNA"/>
</dbReference>
<dbReference type="KEGG" id="ffu:CLAFUR5_09333"/>
<protein>
    <submittedName>
        <fullName evidence="6">Guanine nucleotide exchange factor LTE1</fullName>
    </submittedName>
</protein>
<evidence type="ECO:0000256" key="2">
    <source>
        <dbReference type="PROSITE-ProRule" id="PRU00168"/>
    </source>
</evidence>
<dbReference type="GO" id="GO:0005085">
    <property type="term" value="F:guanyl-nucleotide exchange factor activity"/>
    <property type="evidence" value="ECO:0007669"/>
    <property type="project" value="UniProtKB-KW"/>
</dbReference>
<feature type="compositionally biased region" description="Polar residues" evidence="3">
    <location>
        <begin position="1250"/>
        <end position="1261"/>
    </location>
</feature>
<gene>
    <name evidence="6" type="ORF">CLAFUR5_09333</name>
</gene>
<dbReference type="SMART" id="SM00147">
    <property type="entry name" value="RasGEF"/>
    <property type="match status" value="1"/>
</dbReference>
<dbReference type="RefSeq" id="XP_047765966.1">
    <property type="nucleotide sequence ID" value="XM_047908481.1"/>
</dbReference>
<dbReference type="PROSITE" id="PS50212">
    <property type="entry name" value="RASGEF_NTER"/>
    <property type="match status" value="1"/>
</dbReference>
<organism evidence="6 7">
    <name type="scientific">Passalora fulva</name>
    <name type="common">Tomato leaf mold</name>
    <name type="synonym">Cladosporium fulvum</name>
    <dbReference type="NCBI Taxonomy" id="5499"/>
    <lineage>
        <taxon>Eukaryota</taxon>
        <taxon>Fungi</taxon>
        <taxon>Dikarya</taxon>
        <taxon>Ascomycota</taxon>
        <taxon>Pezizomycotina</taxon>
        <taxon>Dothideomycetes</taxon>
        <taxon>Dothideomycetidae</taxon>
        <taxon>Mycosphaerellales</taxon>
        <taxon>Mycosphaerellaceae</taxon>
        <taxon>Fulvia</taxon>
    </lineage>
</organism>
<dbReference type="GO" id="GO:0007265">
    <property type="term" value="P:Ras protein signal transduction"/>
    <property type="evidence" value="ECO:0007669"/>
    <property type="project" value="TreeGrafter"/>
</dbReference>
<dbReference type="GO" id="GO:0005886">
    <property type="term" value="C:plasma membrane"/>
    <property type="evidence" value="ECO:0007669"/>
    <property type="project" value="TreeGrafter"/>
</dbReference>
<name>A0A9Q8PFN5_PASFU</name>
<evidence type="ECO:0000259" key="5">
    <source>
        <dbReference type="PROSITE" id="PS50212"/>
    </source>
</evidence>
<feature type="region of interest" description="Disordered" evidence="3">
    <location>
        <begin position="66"/>
        <end position="118"/>
    </location>
</feature>
<feature type="compositionally biased region" description="Basic and acidic residues" evidence="3">
    <location>
        <begin position="95"/>
        <end position="105"/>
    </location>
</feature>
<feature type="compositionally biased region" description="Polar residues" evidence="3">
    <location>
        <begin position="1278"/>
        <end position="1288"/>
    </location>
</feature>
<evidence type="ECO:0000259" key="4">
    <source>
        <dbReference type="PROSITE" id="PS50009"/>
    </source>
</evidence>
<dbReference type="SUPFAM" id="SSF48366">
    <property type="entry name" value="Ras GEF"/>
    <property type="match status" value="1"/>
</dbReference>
<keyword evidence="1 2" id="KW-0344">Guanine-nucleotide releasing factor</keyword>
<feature type="compositionally biased region" description="Pro residues" evidence="3">
    <location>
        <begin position="1471"/>
        <end position="1482"/>
    </location>
</feature>
<feature type="compositionally biased region" description="Low complexity" evidence="3">
    <location>
        <begin position="1175"/>
        <end position="1187"/>
    </location>
</feature>
<feature type="region of interest" description="Disordered" evidence="3">
    <location>
        <begin position="14"/>
        <end position="50"/>
    </location>
</feature>
<dbReference type="CDD" id="cd06224">
    <property type="entry name" value="REM"/>
    <property type="match status" value="1"/>
</dbReference>
<dbReference type="PANTHER" id="PTHR23113">
    <property type="entry name" value="GUANINE NUCLEOTIDE EXCHANGE FACTOR"/>
    <property type="match status" value="1"/>
</dbReference>
<feature type="compositionally biased region" description="Basic and acidic residues" evidence="3">
    <location>
        <begin position="1390"/>
        <end position="1403"/>
    </location>
</feature>